<keyword evidence="2" id="KW-0808">Transferase</keyword>
<gene>
    <name evidence="2" type="ORF">REIFOR_00807</name>
</gene>
<organism evidence="2 3">
    <name type="scientific">Reinekea forsetii</name>
    <dbReference type="NCBI Taxonomy" id="1336806"/>
    <lineage>
        <taxon>Bacteria</taxon>
        <taxon>Pseudomonadati</taxon>
        <taxon>Pseudomonadota</taxon>
        <taxon>Gammaproteobacteria</taxon>
        <taxon>Oceanospirillales</taxon>
        <taxon>Saccharospirillaceae</taxon>
        <taxon>Reinekea</taxon>
    </lineage>
</organism>
<dbReference type="Proteomes" id="UP000229757">
    <property type="component" value="Chromosome"/>
</dbReference>
<reference evidence="2 3" key="1">
    <citation type="journal article" date="2017" name="Environ. Microbiol.">
        <title>Genomic and physiological analyses of 'Reinekea forsetii' reveal a versatile opportunistic lifestyle during spring algae blooms.</title>
        <authorList>
            <person name="Avci B."/>
            <person name="Hahnke R.L."/>
            <person name="Chafee M."/>
            <person name="Fischer T."/>
            <person name="Gruber-Vodicka H."/>
            <person name="Tegetmeyer H.E."/>
            <person name="Harder J."/>
            <person name="Fuchs B.M."/>
            <person name="Amann R.I."/>
            <person name="Teeling H."/>
        </authorList>
    </citation>
    <scope>NUCLEOTIDE SEQUENCE [LARGE SCALE GENOMIC DNA]</scope>
    <source>
        <strain evidence="2 3">Hel1_31_D35</strain>
    </source>
</reference>
<keyword evidence="3" id="KW-1185">Reference proteome</keyword>
<dbReference type="RefSeq" id="WP_100256350.1">
    <property type="nucleotide sequence ID" value="NZ_CP011797.1"/>
</dbReference>
<dbReference type="InterPro" id="IPR000182">
    <property type="entry name" value="GNAT_dom"/>
</dbReference>
<dbReference type="EMBL" id="CP011797">
    <property type="protein sequence ID" value="ATX75975.1"/>
    <property type="molecule type" value="Genomic_DNA"/>
</dbReference>
<sequence length="177" mass="19672">MDLQYRWLTEIQPQDAVKLEHLLMASIADDGMLGFGESDSALIADYVAHLGAKLNNHIIHILLIDDVMSGRAAGVVVVTQIAHKTSCHIAELSKVIIEPTFRGAGLLKMGLRKVCQKATSMGVTRFIFDVREDTPSAKLWHALGFETYGRLTDYSHYQGKLHAGLFMTARIEELHAR</sequence>
<evidence type="ECO:0000313" key="2">
    <source>
        <dbReference type="EMBL" id="ATX75975.1"/>
    </source>
</evidence>
<protein>
    <submittedName>
        <fullName evidence="2">N-acetyltransferase, GNAT family</fullName>
    </submittedName>
</protein>
<dbReference type="KEGG" id="rfo:REIFOR_00807"/>
<name>A0A2K8KMB7_9GAMM</name>
<dbReference type="Gene3D" id="3.40.630.30">
    <property type="match status" value="1"/>
</dbReference>
<feature type="domain" description="N-acetyltransferase" evidence="1">
    <location>
        <begin position="3"/>
        <end position="172"/>
    </location>
</feature>
<dbReference type="SUPFAM" id="SSF55729">
    <property type="entry name" value="Acyl-CoA N-acyltransferases (Nat)"/>
    <property type="match status" value="1"/>
</dbReference>
<evidence type="ECO:0000313" key="3">
    <source>
        <dbReference type="Proteomes" id="UP000229757"/>
    </source>
</evidence>
<proteinExistence type="predicted"/>
<dbReference type="OrthoDB" id="9796919at2"/>
<dbReference type="GO" id="GO:0016747">
    <property type="term" value="F:acyltransferase activity, transferring groups other than amino-acyl groups"/>
    <property type="evidence" value="ECO:0007669"/>
    <property type="project" value="InterPro"/>
</dbReference>
<evidence type="ECO:0000259" key="1">
    <source>
        <dbReference type="PROSITE" id="PS51186"/>
    </source>
</evidence>
<dbReference type="InterPro" id="IPR016181">
    <property type="entry name" value="Acyl_CoA_acyltransferase"/>
</dbReference>
<accession>A0A2K8KMB7</accession>
<dbReference type="Pfam" id="PF00583">
    <property type="entry name" value="Acetyltransf_1"/>
    <property type="match status" value="1"/>
</dbReference>
<dbReference type="AlphaFoldDB" id="A0A2K8KMB7"/>
<dbReference type="PROSITE" id="PS51186">
    <property type="entry name" value="GNAT"/>
    <property type="match status" value="1"/>
</dbReference>